<accession>A0A397KZ20</accession>
<dbReference type="Pfam" id="PF13456">
    <property type="entry name" value="RVT_3"/>
    <property type="match status" value="1"/>
</dbReference>
<protein>
    <recommendedName>
        <fullName evidence="1">RNase H type-1 domain-containing protein</fullName>
    </recommendedName>
</protein>
<evidence type="ECO:0000313" key="2">
    <source>
        <dbReference type="EMBL" id="RIA05686.1"/>
    </source>
</evidence>
<dbReference type="InterPro" id="IPR002156">
    <property type="entry name" value="RNaseH_domain"/>
</dbReference>
<gene>
    <name evidence="2" type="ORF">BRARA_K00014</name>
</gene>
<dbReference type="Proteomes" id="UP000264353">
    <property type="component" value="Unassembled WGS sequence"/>
</dbReference>
<feature type="domain" description="RNase H type-1" evidence="1">
    <location>
        <begin position="147"/>
        <end position="264"/>
    </location>
</feature>
<sequence>MDPCCQACGFQGESINHILFDCAIARQLWALAYVPNPMNGFDKVSHFSNLHYVMSLMNNAEIDEKVRNMIPWIVWYLWKTRNMIIFEGKAVFIQDVLVKISEEAEFWLIAQKQEREKEVEERKAREAVRKCWKPPRPGWIKCNIGVDFDKKTSRSGGAWVVRNEMGKILIHSRRVFINVRSLDEAKYKALLWSLESLCFHHLNRIIIALDDDTLTKVILRPKAWPNFKAQYIEMEKRLRKLEWWRLVKEERSTNRGAFLIAQSAAKGGYLQSYVAAGGPLWLRDLFENEEASLSV</sequence>
<dbReference type="PANTHER" id="PTHR47074:SF49">
    <property type="entry name" value="POLYNUCLEOTIDYL TRANSFERASE, RIBONUCLEASE H-LIKE SUPERFAMILY PROTEIN"/>
    <property type="match status" value="1"/>
</dbReference>
<dbReference type="GO" id="GO:0004523">
    <property type="term" value="F:RNA-DNA hybrid ribonuclease activity"/>
    <property type="evidence" value="ECO:0007669"/>
    <property type="project" value="InterPro"/>
</dbReference>
<name>A0A397KZ20_BRACM</name>
<dbReference type="InterPro" id="IPR052929">
    <property type="entry name" value="RNase_H-like_EbsB-rel"/>
</dbReference>
<evidence type="ECO:0000259" key="1">
    <source>
        <dbReference type="Pfam" id="PF13456"/>
    </source>
</evidence>
<dbReference type="GO" id="GO:0003676">
    <property type="term" value="F:nucleic acid binding"/>
    <property type="evidence" value="ECO:0007669"/>
    <property type="project" value="InterPro"/>
</dbReference>
<dbReference type="PANTHER" id="PTHR47074">
    <property type="entry name" value="BNAC02G40300D PROTEIN"/>
    <property type="match status" value="1"/>
</dbReference>
<dbReference type="AlphaFoldDB" id="A0A397KZ20"/>
<reference evidence="2" key="1">
    <citation type="submission" date="2018-06" db="EMBL/GenBank/DDBJ databases">
        <title>WGS assembly of Brassica rapa FPsc.</title>
        <authorList>
            <person name="Bowman J."/>
            <person name="Kohchi T."/>
            <person name="Yamato K."/>
            <person name="Jenkins J."/>
            <person name="Shu S."/>
            <person name="Ishizaki K."/>
            <person name="Yamaoka S."/>
            <person name="Nishihama R."/>
            <person name="Nakamura Y."/>
            <person name="Berger F."/>
            <person name="Adam C."/>
            <person name="Aki S."/>
            <person name="Althoff F."/>
            <person name="Araki T."/>
            <person name="Arteaga-Vazquez M."/>
            <person name="Balasubrmanian S."/>
            <person name="Bauer D."/>
            <person name="Boehm C."/>
            <person name="Briginshaw L."/>
            <person name="Caballero-Perez J."/>
            <person name="Catarino B."/>
            <person name="Chen F."/>
            <person name="Chiyoda S."/>
            <person name="Chovatia M."/>
            <person name="Davies K."/>
            <person name="Delmans M."/>
            <person name="Demura T."/>
            <person name="Dierschke T."/>
            <person name="Dolan L."/>
            <person name="Dorantes-Acosta A."/>
            <person name="Eklund D."/>
            <person name="Florent S."/>
            <person name="Flores-Sandoval E."/>
            <person name="Fujiyama A."/>
            <person name="Fukuzawa H."/>
            <person name="Galik B."/>
            <person name="Grimanelli D."/>
            <person name="Grimwood J."/>
            <person name="Grossniklaus U."/>
            <person name="Hamada T."/>
            <person name="Haseloff J."/>
            <person name="Hetherington A."/>
            <person name="Higo A."/>
            <person name="Hirakawa Y."/>
            <person name="Hundley H."/>
            <person name="Ikeda Y."/>
            <person name="Inoue K."/>
            <person name="Inoue S."/>
            <person name="Ishida S."/>
            <person name="Jia Q."/>
            <person name="Kakita M."/>
            <person name="Kanazawa T."/>
            <person name="Kawai Y."/>
            <person name="Kawashima T."/>
            <person name="Kennedy M."/>
            <person name="Kinose K."/>
            <person name="Kinoshita T."/>
            <person name="Kohara Y."/>
            <person name="Koide E."/>
            <person name="Komatsu K."/>
            <person name="Kopischke S."/>
            <person name="Kubo M."/>
            <person name="Kyozuka J."/>
            <person name="Lagercrantz U."/>
            <person name="Lin S."/>
            <person name="Lindquist E."/>
            <person name="Lipzen A."/>
            <person name="Lu C."/>
            <person name="Luna E."/>
            <person name="Martienssen R."/>
            <person name="Minamino N."/>
            <person name="Mizutani M."/>
            <person name="Mizutani M."/>
            <person name="Mochizuki N."/>
            <person name="Monte I."/>
            <person name="Mosher R."/>
            <person name="Nagasaki H."/>
            <person name="Nakagami H."/>
            <person name="Naramoto S."/>
            <person name="Nishitani K."/>
            <person name="Ohtani M."/>
            <person name="Okamoto T."/>
            <person name="Okumura M."/>
            <person name="Phillips J."/>
            <person name="Pollak B."/>
            <person name="Reinders A."/>
            <person name="Roevekamp M."/>
            <person name="Sano R."/>
            <person name="Sawa S."/>
            <person name="Schmid M."/>
            <person name="Shirakawa M."/>
            <person name="Solano R."/>
            <person name="Spunde A."/>
            <person name="Suetsugu N."/>
            <person name="Sugano S."/>
            <person name="Sugiyama A."/>
            <person name="Sun R."/>
            <person name="Suzuki Y."/>
            <person name="Takenaka M."/>
            <person name="Takezawa D."/>
            <person name="Tomogane H."/>
            <person name="Tsuzuki M."/>
            <person name="Ueda T."/>
            <person name="Umeda M."/>
            <person name="Ward J."/>
            <person name="Watanabe Y."/>
            <person name="Yazaki K."/>
            <person name="Yokoyama R."/>
            <person name="Yoshitake Y."/>
            <person name="Yotsui I."/>
            <person name="Zachgo S."/>
            <person name="Schmutz J."/>
        </authorList>
    </citation>
    <scope>NUCLEOTIDE SEQUENCE [LARGE SCALE GENOMIC DNA]</scope>
</reference>
<dbReference type="EMBL" id="KZ863877">
    <property type="protein sequence ID" value="RIA05686.1"/>
    <property type="molecule type" value="Genomic_DNA"/>
</dbReference>
<organism evidence="2">
    <name type="scientific">Brassica campestris</name>
    <name type="common">Field mustard</name>
    <dbReference type="NCBI Taxonomy" id="3711"/>
    <lineage>
        <taxon>Eukaryota</taxon>
        <taxon>Viridiplantae</taxon>
        <taxon>Streptophyta</taxon>
        <taxon>Embryophyta</taxon>
        <taxon>Tracheophyta</taxon>
        <taxon>Spermatophyta</taxon>
        <taxon>Magnoliopsida</taxon>
        <taxon>eudicotyledons</taxon>
        <taxon>Gunneridae</taxon>
        <taxon>Pentapetalae</taxon>
        <taxon>rosids</taxon>
        <taxon>malvids</taxon>
        <taxon>Brassicales</taxon>
        <taxon>Brassicaceae</taxon>
        <taxon>Brassiceae</taxon>
        <taxon>Brassica</taxon>
    </lineage>
</organism>
<proteinExistence type="predicted"/>